<reference evidence="3" key="1">
    <citation type="journal article" date="2023" name="Commun. Biol.">
        <title>Genome analysis of Parmales, the sister group of diatoms, reveals the evolutionary specialization of diatoms from phago-mixotrophs to photoautotrophs.</title>
        <authorList>
            <person name="Ban H."/>
            <person name="Sato S."/>
            <person name="Yoshikawa S."/>
            <person name="Yamada K."/>
            <person name="Nakamura Y."/>
            <person name="Ichinomiya M."/>
            <person name="Sato N."/>
            <person name="Blanc-Mathieu R."/>
            <person name="Endo H."/>
            <person name="Kuwata A."/>
            <person name="Ogata H."/>
        </authorList>
    </citation>
    <scope>NUCLEOTIDE SEQUENCE [LARGE SCALE GENOMIC DNA]</scope>
    <source>
        <strain evidence="3">NIES 3700</strain>
    </source>
</reference>
<feature type="transmembrane region" description="Helical" evidence="1">
    <location>
        <begin position="116"/>
        <end position="134"/>
    </location>
</feature>
<evidence type="ECO:0000313" key="3">
    <source>
        <dbReference type="Proteomes" id="UP001165122"/>
    </source>
</evidence>
<dbReference type="EMBL" id="BRXW01000735">
    <property type="protein sequence ID" value="GMH75773.1"/>
    <property type="molecule type" value="Genomic_DNA"/>
</dbReference>
<dbReference type="AlphaFoldDB" id="A0A9W7AVC9"/>
<evidence type="ECO:0000313" key="2">
    <source>
        <dbReference type="EMBL" id="GMH75773.1"/>
    </source>
</evidence>
<sequence>MGKDSKKKKENNSNANRQLFDAAATEQVIESNSIMAQFVKMPTGTQLITLFLFNTALVFLSGIATLPWLTEYDKANDTANGDNVLSITVATVYFQVIAGFMLQYMSLNFFDGGPNALLFATFLMLLTFAKHIFADDLIPPKAMMVLSVGLTASLIYSESIGRKAFIAFHGLNALAFFYTPQTPLLATFPHIAPGSDTHRIGLHFFEVFAVMEVVIAWMALQNSSKECLAYSFLLVFTAMAWHAVDGSRGPPVPVVFFCGEKLRGAKRRATNMIFKLVIRMR</sequence>
<feature type="transmembrane region" description="Helical" evidence="1">
    <location>
        <begin position="140"/>
        <end position="157"/>
    </location>
</feature>
<name>A0A9W7AVC9_9STRA</name>
<protein>
    <submittedName>
        <fullName evidence="2">Uncharacterized protein</fullName>
    </submittedName>
</protein>
<keyword evidence="3" id="KW-1185">Reference proteome</keyword>
<feature type="transmembrane region" description="Helical" evidence="1">
    <location>
        <begin position="200"/>
        <end position="220"/>
    </location>
</feature>
<proteinExistence type="predicted"/>
<feature type="transmembrane region" description="Helical" evidence="1">
    <location>
        <begin position="47"/>
        <end position="69"/>
    </location>
</feature>
<keyword evidence="1" id="KW-0472">Membrane</keyword>
<dbReference type="OrthoDB" id="10470538at2759"/>
<accession>A0A9W7AVC9</accession>
<keyword evidence="1" id="KW-1133">Transmembrane helix</keyword>
<evidence type="ECO:0000256" key="1">
    <source>
        <dbReference type="SAM" id="Phobius"/>
    </source>
</evidence>
<comment type="caution">
    <text evidence="2">The sequence shown here is derived from an EMBL/GenBank/DDBJ whole genome shotgun (WGS) entry which is preliminary data.</text>
</comment>
<keyword evidence="1" id="KW-0812">Transmembrane</keyword>
<organism evidence="2 3">
    <name type="scientific">Triparma laevis f. longispina</name>
    <dbReference type="NCBI Taxonomy" id="1714387"/>
    <lineage>
        <taxon>Eukaryota</taxon>
        <taxon>Sar</taxon>
        <taxon>Stramenopiles</taxon>
        <taxon>Ochrophyta</taxon>
        <taxon>Bolidophyceae</taxon>
        <taxon>Parmales</taxon>
        <taxon>Triparmaceae</taxon>
        <taxon>Triparma</taxon>
    </lineage>
</organism>
<feature type="transmembrane region" description="Helical" evidence="1">
    <location>
        <begin position="227"/>
        <end position="244"/>
    </location>
</feature>
<gene>
    <name evidence="2" type="ORF">TrLO_g2660</name>
</gene>
<feature type="transmembrane region" description="Helical" evidence="1">
    <location>
        <begin position="164"/>
        <end position="180"/>
    </location>
</feature>
<dbReference type="Proteomes" id="UP001165122">
    <property type="component" value="Unassembled WGS sequence"/>
</dbReference>
<feature type="transmembrane region" description="Helical" evidence="1">
    <location>
        <begin position="84"/>
        <end position="104"/>
    </location>
</feature>